<keyword evidence="2" id="KW-0326">Glycosidase</keyword>
<evidence type="ECO:0000259" key="3">
    <source>
        <dbReference type="Pfam" id="PF00722"/>
    </source>
</evidence>
<sequence length="78" mass="8631">MESFGVPFPTNQPMKIYSSLWNADDWATQGGLVKTDWSQAQAPFTASYRNFKANAYIWSGSQSSCASTTTNLLQDGAW</sequence>
<keyword evidence="5" id="KW-1185">Reference proteome</keyword>
<dbReference type="OrthoDB" id="1934434at2759"/>
<evidence type="ECO:0000256" key="1">
    <source>
        <dbReference type="ARBA" id="ARBA00022801"/>
    </source>
</evidence>
<dbReference type="Pfam" id="PF00722">
    <property type="entry name" value="Glyco_hydro_16"/>
    <property type="match status" value="1"/>
</dbReference>
<evidence type="ECO:0000313" key="4">
    <source>
        <dbReference type="EMBL" id="OMO62660.1"/>
    </source>
</evidence>
<organism evidence="4 5">
    <name type="scientific">Corchorus olitorius</name>
    <dbReference type="NCBI Taxonomy" id="93759"/>
    <lineage>
        <taxon>Eukaryota</taxon>
        <taxon>Viridiplantae</taxon>
        <taxon>Streptophyta</taxon>
        <taxon>Embryophyta</taxon>
        <taxon>Tracheophyta</taxon>
        <taxon>Spermatophyta</taxon>
        <taxon>Magnoliopsida</taxon>
        <taxon>eudicotyledons</taxon>
        <taxon>Gunneridae</taxon>
        <taxon>Pentapetalae</taxon>
        <taxon>rosids</taxon>
        <taxon>malvids</taxon>
        <taxon>Malvales</taxon>
        <taxon>Malvaceae</taxon>
        <taxon>Grewioideae</taxon>
        <taxon>Apeibeae</taxon>
        <taxon>Corchorus</taxon>
    </lineage>
</organism>
<dbReference type="InterPro" id="IPR013320">
    <property type="entry name" value="ConA-like_dom_sf"/>
</dbReference>
<evidence type="ECO:0000256" key="2">
    <source>
        <dbReference type="ARBA" id="ARBA00023295"/>
    </source>
</evidence>
<proteinExistence type="predicted"/>
<protein>
    <submittedName>
        <fullName evidence="4">Glycoside hydrolase, family 16</fullName>
    </submittedName>
</protein>
<gene>
    <name evidence="4" type="ORF">COLO4_32962</name>
</gene>
<dbReference type="Proteomes" id="UP000187203">
    <property type="component" value="Unassembled WGS sequence"/>
</dbReference>
<dbReference type="InterPro" id="IPR044791">
    <property type="entry name" value="Beta-glucanase/XTH"/>
</dbReference>
<reference evidence="5" key="1">
    <citation type="submission" date="2013-09" db="EMBL/GenBank/DDBJ databases">
        <title>Corchorus olitorius genome sequencing.</title>
        <authorList>
            <person name="Alam M."/>
            <person name="Haque M.S."/>
            <person name="Islam M.S."/>
            <person name="Emdad E.M."/>
            <person name="Islam M.M."/>
            <person name="Ahmed B."/>
            <person name="Halim A."/>
            <person name="Hossen Q.M.M."/>
            <person name="Hossain M.Z."/>
            <person name="Ahmed R."/>
            <person name="Khan M.M."/>
            <person name="Islam R."/>
            <person name="Rashid M.M."/>
            <person name="Khan S.A."/>
            <person name="Rahman M.S."/>
            <person name="Alam M."/>
            <person name="Yahiya A.S."/>
            <person name="Khan M.S."/>
            <person name="Azam M.S."/>
            <person name="Haque T."/>
            <person name="Lashkar M.Z.H."/>
            <person name="Akhand A.I."/>
            <person name="Morshed G."/>
            <person name="Roy S."/>
            <person name="Uddin K.S."/>
            <person name="Rabeya T."/>
            <person name="Hossain A.S."/>
            <person name="Chowdhury A."/>
            <person name="Snigdha A.R."/>
            <person name="Mortoza M.S."/>
            <person name="Matin S.A."/>
            <person name="Hoque S.M.E."/>
            <person name="Islam M.K."/>
            <person name="Roy D.K."/>
            <person name="Haider R."/>
            <person name="Moosa M.M."/>
            <person name="Elias S.M."/>
            <person name="Hasan A.M."/>
            <person name="Jahan S."/>
            <person name="Shafiuddin M."/>
            <person name="Mahmood N."/>
            <person name="Shommy N.S."/>
        </authorList>
    </citation>
    <scope>NUCLEOTIDE SEQUENCE [LARGE SCALE GENOMIC DNA]</scope>
    <source>
        <strain evidence="5">cv. O-4</strain>
    </source>
</reference>
<feature type="domain" description="GH16" evidence="3">
    <location>
        <begin position="5"/>
        <end position="38"/>
    </location>
</feature>
<keyword evidence="1 4" id="KW-0378">Hydrolase</keyword>
<dbReference type="EMBL" id="AWUE01021348">
    <property type="protein sequence ID" value="OMO62660.1"/>
    <property type="molecule type" value="Genomic_DNA"/>
</dbReference>
<dbReference type="SUPFAM" id="SSF49899">
    <property type="entry name" value="Concanavalin A-like lectins/glucanases"/>
    <property type="match status" value="1"/>
</dbReference>
<dbReference type="Gene3D" id="2.60.120.200">
    <property type="match status" value="1"/>
</dbReference>
<evidence type="ECO:0000313" key="5">
    <source>
        <dbReference type="Proteomes" id="UP000187203"/>
    </source>
</evidence>
<name>A0A1R3GXD0_9ROSI</name>
<dbReference type="PANTHER" id="PTHR31062">
    <property type="entry name" value="XYLOGLUCAN ENDOTRANSGLUCOSYLASE/HYDROLASE PROTEIN 8-RELATED"/>
    <property type="match status" value="1"/>
</dbReference>
<dbReference type="InterPro" id="IPR000757">
    <property type="entry name" value="Beta-glucanase-like"/>
</dbReference>
<comment type="caution">
    <text evidence="4">The sequence shown here is derived from an EMBL/GenBank/DDBJ whole genome shotgun (WGS) entry which is preliminary data.</text>
</comment>
<accession>A0A1R3GXD0</accession>
<dbReference type="GO" id="GO:0005975">
    <property type="term" value="P:carbohydrate metabolic process"/>
    <property type="evidence" value="ECO:0007669"/>
    <property type="project" value="InterPro"/>
</dbReference>
<dbReference type="STRING" id="93759.A0A1R3GXD0"/>
<dbReference type="GO" id="GO:0004553">
    <property type="term" value="F:hydrolase activity, hydrolyzing O-glycosyl compounds"/>
    <property type="evidence" value="ECO:0007669"/>
    <property type="project" value="InterPro"/>
</dbReference>
<dbReference type="AlphaFoldDB" id="A0A1R3GXD0"/>